<dbReference type="RefSeq" id="WP_059378039.1">
    <property type="nucleotide sequence ID" value="NZ_CP061008.1"/>
</dbReference>
<comment type="caution">
    <text evidence="3">The sequence shown here is derived from an EMBL/GenBank/DDBJ whole genome shotgun (WGS) entry which is preliminary data.</text>
</comment>
<dbReference type="InterPro" id="IPR005064">
    <property type="entry name" value="BUG"/>
</dbReference>
<dbReference type="PIRSF" id="PIRSF017082">
    <property type="entry name" value="YflP"/>
    <property type="match status" value="1"/>
</dbReference>
<accession>A0A424WJA6</accession>
<feature type="signal peptide" evidence="2">
    <location>
        <begin position="1"/>
        <end position="27"/>
    </location>
</feature>
<dbReference type="SUPFAM" id="SSF53850">
    <property type="entry name" value="Periplasmic binding protein-like II"/>
    <property type="match status" value="1"/>
</dbReference>
<evidence type="ECO:0000256" key="2">
    <source>
        <dbReference type="SAM" id="SignalP"/>
    </source>
</evidence>
<sequence length="326" mass="33862">MFKGTLHRALLAAVLAGAAIVPGQAAAAGFPDHPIRWLVPFSAGGGSDIATRIVAKHVGDALGQPVVVENRPGAATIVAAQETARAAPDGYTLLTAGMSTLALNPWLYQKLPYDPGKDLTPVSTLVSLPIVLVVSPDSRMHTLADVKAYLKRDQPGSYASLGVGSPHHLAMELFLDTVQGRATAIPYKGTPPALQDVASGVVPMMMADLAAARPLIQAGKLRAIAVPAAQRSGQLPQVPTFAEAGGPAFEAAAWQGVVAPAGTPAPVVEKLSLAIAQALRSPEVAEQLKLQGMEPTGSTPQAFADYARKEYERWGAVIRSKNISAN</sequence>
<dbReference type="EMBL" id="QVXO01000003">
    <property type="protein sequence ID" value="RPJ93370.1"/>
    <property type="molecule type" value="Genomic_DNA"/>
</dbReference>
<dbReference type="PANTHER" id="PTHR42928">
    <property type="entry name" value="TRICARBOXYLATE-BINDING PROTEIN"/>
    <property type="match status" value="1"/>
</dbReference>
<dbReference type="Gene3D" id="3.40.190.150">
    <property type="entry name" value="Bordetella uptake gene, domain 1"/>
    <property type="match status" value="1"/>
</dbReference>
<dbReference type="Proteomes" id="UP000285324">
    <property type="component" value="Unassembled WGS sequence"/>
</dbReference>
<protein>
    <submittedName>
        <fullName evidence="3">Tripartite tricarboxylate transporter substrate binding protein</fullName>
    </submittedName>
</protein>
<evidence type="ECO:0000256" key="1">
    <source>
        <dbReference type="ARBA" id="ARBA00006987"/>
    </source>
</evidence>
<comment type="similarity">
    <text evidence="1">Belongs to the UPF0065 (bug) family.</text>
</comment>
<organism evidence="3 4">
    <name type="scientific">Alcaligenes xylosoxydans xylosoxydans</name>
    <name type="common">Achromobacter xylosoxidans</name>
    <dbReference type="NCBI Taxonomy" id="85698"/>
    <lineage>
        <taxon>Bacteria</taxon>
        <taxon>Pseudomonadati</taxon>
        <taxon>Pseudomonadota</taxon>
        <taxon>Betaproteobacteria</taxon>
        <taxon>Burkholderiales</taxon>
        <taxon>Alcaligenaceae</taxon>
        <taxon>Achromobacter</taxon>
    </lineage>
</organism>
<keyword evidence="2" id="KW-0732">Signal</keyword>
<reference evidence="3 4" key="1">
    <citation type="submission" date="2018-08" db="EMBL/GenBank/DDBJ databases">
        <title>Achromobacter xylosoxidans Genome sequencing and assembly.</title>
        <authorList>
            <person name="Wang R."/>
            <person name="Rensing C."/>
            <person name="Li Y."/>
        </authorList>
    </citation>
    <scope>NUCLEOTIDE SEQUENCE [LARGE SCALE GENOMIC DNA]</scope>
    <source>
        <strain evidence="3 4">GD003A</strain>
    </source>
</reference>
<feature type="chain" id="PRO_5019138233" evidence="2">
    <location>
        <begin position="28"/>
        <end position="326"/>
    </location>
</feature>
<dbReference type="Pfam" id="PF03401">
    <property type="entry name" value="TctC"/>
    <property type="match status" value="1"/>
</dbReference>
<gene>
    <name evidence="3" type="ORF">DY367_03320</name>
</gene>
<dbReference type="Gene3D" id="3.40.190.10">
    <property type="entry name" value="Periplasmic binding protein-like II"/>
    <property type="match status" value="1"/>
</dbReference>
<evidence type="ECO:0000313" key="3">
    <source>
        <dbReference type="EMBL" id="RPJ93370.1"/>
    </source>
</evidence>
<dbReference type="OrthoDB" id="8678477at2"/>
<evidence type="ECO:0000313" key="4">
    <source>
        <dbReference type="Proteomes" id="UP000285324"/>
    </source>
</evidence>
<dbReference type="PANTHER" id="PTHR42928:SF5">
    <property type="entry name" value="BLR1237 PROTEIN"/>
    <property type="match status" value="1"/>
</dbReference>
<dbReference type="AlphaFoldDB" id="A0A424WJA6"/>
<dbReference type="CDD" id="cd07012">
    <property type="entry name" value="PBP2_Bug_TTT"/>
    <property type="match status" value="1"/>
</dbReference>
<dbReference type="InterPro" id="IPR042100">
    <property type="entry name" value="Bug_dom1"/>
</dbReference>
<proteinExistence type="inferred from homology"/>
<name>A0A424WJA6_ALCXX</name>